<evidence type="ECO:0000313" key="1">
    <source>
        <dbReference type="EMBL" id="CAD0107576.1"/>
    </source>
</evidence>
<comment type="caution">
    <text evidence="1">The sequence shown here is derived from an EMBL/GenBank/DDBJ whole genome shotgun (WGS) entry which is preliminary data.</text>
</comment>
<protein>
    <submittedName>
        <fullName evidence="1">Uncharacterized protein</fullName>
    </submittedName>
</protein>
<keyword evidence="2" id="KW-1185">Reference proteome</keyword>
<sequence>MEFRQVKPPDLKETSLNKLAAYIVAQFRVCKHRSSICPYRYEEVDELQLDLDEDMDDHDWSPSGLACRTRTKLSEYRAACKTLFDILHRDDLLRNPYLTWPNKDLITSLNQRAIALPRHRVKSSYALALKQADETRVFELMDLPQEIRSMVYESALLLGTEPDHSCNPNVEPAAKPALLQTCRQVRQEGTAIFFRINRFLLHSHLFRPNDLYPRTESWLRDYLSADHLSNLSYVTLASQCCRNCPSYHINIDLCCRDPLKWTIRKRQSSSHLLSCEDQPDPPAITFLQERRGVVVAKSPQSAQKVVKNIATAKEALGKLWKTCGQGGKMRPSNAGLLELMTDVHKVNMNFMVDS</sequence>
<dbReference type="OrthoDB" id="62952at2759"/>
<dbReference type="InterPro" id="IPR038883">
    <property type="entry name" value="AN11006-like"/>
</dbReference>
<dbReference type="PANTHER" id="PTHR42085">
    <property type="entry name" value="F-BOX DOMAIN-CONTAINING PROTEIN"/>
    <property type="match status" value="1"/>
</dbReference>
<evidence type="ECO:0000313" key="2">
    <source>
        <dbReference type="Proteomes" id="UP000745764"/>
    </source>
</evidence>
<gene>
    <name evidence="1" type="ORF">AWRI4620_LOCUS1831</name>
</gene>
<proteinExistence type="predicted"/>
<dbReference type="Proteomes" id="UP000745764">
    <property type="component" value="Unassembled WGS sequence"/>
</dbReference>
<dbReference type="PANTHER" id="PTHR42085:SF1">
    <property type="entry name" value="F-BOX DOMAIN-CONTAINING PROTEIN"/>
    <property type="match status" value="1"/>
</dbReference>
<reference evidence="1" key="1">
    <citation type="submission" date="2020-06" db="EMBL/GenBank/DDBJ databases">
        <authorList>
            <person name="Onetto C."/>
        </authorList>
    </citation>
    <scope>NUCLEOTIDE SEQUENCE</scope>
</reference>
<dbReference type="EMBL" id="CAINUL010000002">
    <property type="protein sequence ID" value="CAD0107576.1"/>
    <property type="molecule type" value="Genomic_DNA"/>
</dbReference>
<name>A0A9N8KDF6_9PEZI</name>
<dbReference type="AlphaFoldDB" id="A0A9N8KDF6"/>
<organism evidence="1 2">
    <name type="scientific">Aureobasidium uvarum</name>
    <dbReference type="NCBI Taxonomy" id="2773716"/>
    <lineage>
        <taxon>Eukaryota</taxon>
        <taxon>Fungi</taxon>
        <taxon>Dikarya</taxon>
        <taxon>Ascomycota</taxon>
        <taxon>Pezizomycotina</taxon>
        <taxon>Dothideomycetes</taxon>
        <taxon>Dothideomycetidae</taxon>
        <taxon>Dothideales</taxon>
        <taxon>Saccotheciaceae</taxon>
        <taxon>Aureobasidium</taxon>
    </lineage>
</organism>
<accession>A0A9N8KDF6</accession>